<organism evidence="3 4">
    <name type="scientific">Actinomycetospora succinea</name>
    <dbReference type="NCBI Taxonomy" id="663603"/>
    <lineage>
        <taxon>Bacteria</taxon>
        <taxon>Bacillati</taxon>
        <taxon>Actinomycetota</taxon>
        <taxon>Actinomycetes</taxon>
        <taxon>Pseudonocardiales</taxon>
        <taxon>Pseudonocardiaceae</taxon>
        <taxon>Actinomycetospora</taxon>
    </lineage>
</organism>
<protein>
    <submittedName>
        <fullName evidence="3">Uncharacterized membrane-anchored protein YjiN (DUF445 family)</fullName>
    </submittedName>
</protein>
<dbReference type="PANTHER" id="PTHR38442:SF1">
    <property type="entry name" value="INNER MEMBRANE PROTEIN"/>
    <property type="match status" value="1"/>
</dbReference>
<evidence type="ECO:0000313" key="3">
    <source>
        <dbReference type="EMBL" id="TDQ52865.1"/>
    </source>
</evidence>
<dbReference type="AlphaFoldDB" id="A0A4R6UZQ3"/>
<dbReference type="Proteomes" id="UP000295705">
    <property type="component" value="Unassembled WGS sequence"/>
</dbReference>
<evidence type="ECO:0000256" key="2">
    <source>
        <dbReference type="SAM" id="Phobius"/>
    </source>
</evidence>
<dbReference type="GO" id="GO:0005886">
    <property type="term" value="C:plasma membrane"/>
    <property type="evidence" value="ECO:0007669"/>
    <property type="project" value="TreeGrafter"/>
</dbReference>
<feature type="transmembrane region" description="Helical" evidence="2">
    <location>
        <begin position="97"/>
        <end position="116"/>
    </location>
</feature>
<keyword evidence="2" id="KW-0472">Membrane</keyword>
<gene>
    <name evidence="3" type="ORF">EV188_107245</name>
</gene>
<evidence type="ECO:0000313" key="4">
    <source>
        <dbReference type="Proteomes" id="UP000295705"/>
    </source>
</evidence>
<keyword evidence="4" id="KW-1185">Reference proteome</keyword>
<comment type="caution">
    <text evidence="3">The sequence shown here is derived from an EMBL/GenBank/DDBJ whole genome shotgun (WGS) entry which is preliminary data.</text>
</comment>
<name>A0A4R6UZQ3_9PSEU</name>
<sequence>MHATLVLTARSCRERTAPAPGAAGGTLEGVQTAQGPDRSSEIDPPTDPVVRPVPAVSTASAGTEDARARPGKGAGGATPTGFVDDPEKRARLRRMKGVALGFLLGAAVVWVVFLLWENNGGPAFTGYVRAAAEAGMVGGLADWFAVTALFRHPLGIKIPHTALIPRKKDQLGASLSDFVGGNFLAPTVVGEKLRAARISARLGSWLSSPGNAERVTAELATVVRGAVTVLRDDEIQAVVDQAVTRRVVAQPWGPPLGRLLAGVLADGSHRRLVDLVCDRAYDWVRNNHETVMALVSKQAPSWSPRFVDGLIADRLYAEALSFAWAVKSDQEHPLRGAIDRFLVSFAGDLQDDPETGERVEAIKQQLLEHPDVQALISRAWATGKAMLLDAAEDPSSQLRLRVTEGITRFGVRLDTEEDLRDKIDGWIVEAASYVVGRYSSEISTLISDTVARWDGPETSRKVELQVGRDLQFIRINGTLVGALAGLVIYSVGELLV</sequence>
<reference evidence="3 4" key="1">
    <citation type="submission" date="2019-03" db="EMBL/GenBank/DDBJ databases">
        <title>Genomic Encyclopedia of Type Strains, Phase IV (KMG-IV): sequencing the most valuable type-strain genomes for metagenomic binning, comparative biology and taxonomic classification.</title>
        <authorList>
            <person name="Goeker M."/>
        </authorList>
    </citation>
    <scope>NUCLEOTIDE SEQUENCE [LARGE SCALE GENOMIC DNA]</scope>
    <source>
        <strain evidence="3 4">DSM 45775</strain>
    </source>
</reference>
<evidence type="ECO:0000256" key="1">
    <source>
        <dbReference type="SAM" id="MobiDB-lite"/>
    </source>
</evidence>
<feature type="region of interest" description="Disordered" evidence="1">
    <location>
        <begin position="1"/>
        <end position="85"/>
    </location>
</feature>
<dbReference type="PANTHER" id="PTHR38442">
    <property type="entry name" value="INNER MEMBRANE PROTEIN-RELATED"/>
    <property type="match status" value="1"/>
</dbReference>
<dbReference type="Pfam" id="PF04286">
    <property type="entry name" value="DUF445"/>
    <property type="match status" value="1"/>
</dbReference>
<proteinExistence type="predicted"/>
<keyword evidence="2" id="KW-0812">Transmembrane</keyword>
<dbReference type="InterPro" id="IPR007383">
    <property type="entry name" value="DUF445"/>
</dbReference>
<keyword evidence="2" id="KW-1133">Transmembrane helix</keyword>
<accession>A0A4R6UZQ3</accession>
<dbReference type="EMBL" id="SNYO01000007">
    <property type="protein sequence ID" value="TDQ52865.1"/>
    <property type="molecule type" value="Genomic_DNA"/>
</dbReference>